<name>A0A1T4X9N0_9BACT</name>
<dbReference type="OrthoDB" id="884972at2"/>
<evidence type="ECO:0000313" key="2">
    <source>
        <dbReference type="EMBL" id="SKA85808.1"/>
    </source>
</evidence>
<gene>
    <name evidence="2" type="ORF">SAMN02745166_01209</name>
</gene>
<evidence type="ECO:0000259" key="1">
    <source>
        <dbReference type="PROSITE" id="PS50943"/>
    </source>
</evidence>
<dbReference type="InterPro" id="IPR001387">
    <property type="entry name" value="Cro/C1-type_HTH"/>
</dbReference>
<dbReference type="RefSeq" id="WP_078812410.1">
    <property type="nucleotide sequence ID" value="NZ_FUYE01000003.1"/>
</dbReference>
<accession>A0A1T4X9N0</accession>
<evidence type="ECO:0000313" key="3">
    <source>
        <dbReference type="Proteomes" id="UP000190774"/>
    </source>
</evidence>
<dbReference type="Pfam" id="PF01381">
    <property type="entry name" value="HTH_3"/>
    <property type="match status" value="1"/>
</dbReference>
<feature type="domain" description="HTH cro/C1-type" evidence="1">
    <location>
        <begin position="30"/>
        <end position="68"/>
    </location>
</feature>
<dbReference type="CDD" id="cd00093">
    <property type="entry name" value="HTH_XRE"/>
    <property type="match status" value="1"/>
</dbReference>
<dbReference type="SUPFAM" id="SSF47413">
    <property type="entry name" value="lambda repressor-like DNA-binding domains"/>
    <property type="match status" value="1"/>
</dbReference>
<proteinExistence type="predicted"/>
<protein>
    <submittedName>
        <fullName evidence="2">Helix-turn-helix</fullName>
    </submittedName>
</protein>
<organism evidence="2 3">
    <name type="scientific">Prosthecobacter debontii</name>
    <dbReference type="NCBI Taxonomy" id="48467"/>
    <lineage>
        <taxon>Bacteria</taxon>
        <taxon>Pseudomonadati</taxon>
        <taxon>Verrucomicrobiota</taxon>
        <taxon>Verrucomicrobiia</taxon>
        <taxon>Verrucomicrobiales</taxon>
        <taxon>Verrucomicrobiaceae</taxon>
        <taxon>Prosthecobacter</taxon>
    </lineage>
</organism>
<reference evidence="3" key="1">
    <citation type="submission" date="2017-02" db="EMBL/GenBank/DDBJ databases">
        <authorList>
            <person name="Varghese N."/>
            <person name="Submissions S."/>
        </authorList>
    </citation>
    <scope>NUCLEOTIDE SEQUENCE [LARGE SCALE GENOMIC DNA]</scope>
    <source>
        <strain evidence="3">ATCC 700200</strain>
    </source>
</reference>
<keyword evidence="3" id="KW-1185">Reference proteome</keyword>
<dbReference type="InterPro" id="IPR010982">
    <property type="entry name" value="Lambda_DNA-bd_dom_sf"/>
</dbReference>
<sequence>MAESHEIDLKKLAALVSRKRGGRPLRDVAAEIGGVSAPTLSRVEKGNVPDVDTFMRLCRWLEASPDDFQTRASERTVGAEISSPERICAFLRADRTLQPDTAKALATMIELAYKGMKGGGIQ</sequence>
<dbReference type="PROSITE" id="PS50943">
    <property type="entry name" value="HTH_CROC1"/>
    <property type="match status" value="1"/>
</dbReference>
<dbReference type="STRING" id="48467.SAMN02745166_01209"/>
<dbReference type="AlphaFoldDB" id="A0A1T4X9N0"/>
<dbReference type="GO" id="GO:0003677">
    <property type="term" value="F:DNA binding"/>
    <property type="evidence" value="ECO:0007669"/>
    <property type="project" value="InterPro"/>
</dbReference>
<dbReference type="Proteomes" id="UP000190774">
    <property type="component" value="Unassembled WGS sequence"/>
</dbReference>
<dbReference type="EMBL" id="FUYE01000003">
    <property type="protein sequence ID" value="SKA85808.1"/>
    <property type="molecule type" value="Genomic_DNA"/>
</dbReference>
<dbReference type="Gene3D" id="1.10.260.40">
    <property type="entry name" value="lambda repressor-like DNA-binding domains"/>
    <property type="match status" value="1"/>
</dbReference>